<dbReference type="Proteomes" id="UP000521943">
    <property type="component" value="Unassembled WGS sequence"/>
</dbReference>
<organism evidence="3 4">
    <name type="scientific">Ephemerocybe angulata</name>
    <dbReference type="NCBI Taxonomy" id="980116"/>
    <lineage>
        <taxon>Eukaryota</taxon>
        <taxon>Fungi</taxon>
        <taxon>Dikarya</taxon>
        <taxon>Basidiomycota</taxon>
        <taxon>Agaricomycotina</taxon>
        <taxon>Agaricomycetes</taxon>
        <taxon>Agaricomycetidae</taxon>
        <taxon>Agaricales</taxon>
        <taxon>Agaricineae</taxon>
        <taxon>Psathyrellaceae</taxon>
        <taxon>Ephemerocybe</taxon>
    </lineage>
</organism>
<dbReference type="Gene3D" id="3.40.50.1820">
    <property type="entry name" value="alpha/beta hydrolase"/>
    <property type="match status" value="1"/>
</dbReference>
<keyword evidence="4" id="KW-1185">Reference proteome</keyword>
<proteinExistence type="predicted"/>
<dbReference type="SUPFAM" id="SSF53474">
    <property type="entry name" value="alpha/beta-Hydrolases"/>
    <property type="match status" value="1"/>
</dbReference>
<dbReference type="AlphaFoldDB" id="A0A8H6HV59"/>
<evidence type="ECO:0000259" key="2">
    <source>
        <dbReference type="Pfam" id="PF12697"/>
    </source>
</evidence>
<feature type="signal peptide" evidence="1">
    <location>
        <begin position="1"/>
        <end position="22"/>
    </location>
</feature>
<feature type="domain" description="AB hydrolase-1" evidence="2">
    <location>
        <begin position="109"/>
        <end position="308"/>
    </location>
</feature>
<dbReference type="InterPro" id="IPR029058">
    <property type="entry name" value="AB_hydrolase_fold"/>
</dbReference>
<keyword evidence="1" id="KW-0732">Signal</keyword>
<accession>A0A8H6HV59</accession>
<sequence>MAALTKLSALISILTVITSAQALYSVPNGKCSDVLLPVSVTAQNAVLNITAPHNQQELTDFIAQFTSLTSNSTTQIIGAPVTNNATYKIWTELCLPTKQDTANTVEFAVHGINFDHTYWNFGGPGSKYNYVDSALKAGHAILIYDRLGRTGKSDKPDGIKEVQTATEVEIAAQLVTFLRGNPFGSRFNRIIGIGHSYGSVQLIGMLGKYGNLLDATIITASGQNPKRFGALPSSYIATQGIINDQQVFFRFGNYDPALLKAAEAGKATATLGEVITQGAGPAANYTNPVFVVTGDKDYIFCGGNCYQAVNNFTNLVDFTKVVFPGVSNFSTFIPAETGHGVNLHLSAPQVYSKIQEWIAQL</sequence>
<dbReference type="InterPro" id="IPR000073">
    <property type="entry name" value="AB_hydrolase_1"/>
</dbReference>
<evidence type="ECO:0000256" key="1">
    <source>
        <dbReference type="SAM" id="SignalP"/>
    </source>
</evidence>
<gene>
    <name evidence="3" type="ORF">DFP72DRAFT_1171641</name>
</gene>
<dbReference type="EMBL" id="JACGCI010000044">
    <property type="protein sequence ID" value="KAF6752438.1"/>
    <property type="molecule type" value="Genomic_DNA"/>
</dbReference>
<name>A0A8H6HV59_9AGAR</name>
<dbReference type="Pfam" id="PF12697">
    <property type="entry name" value="Abhydrolase_6"/>
    <property type="match status" value="1"/>
</dbReference>
<reference evidence="3 4" key="1">
    <citation type="submission" date="2020-07" db="EMBL/GenBank/DDBJ databases">
        <title>Comparative genomics of pyrophilous fungi reveals a link between fire events and developmental genes.</title>
        <authorList>
            <consortium name="DOE Joint Genome Institute"/>
            <person name="Steindorff A.S."/>
            <person name="Carver A."/>
            <person name="Calhoun S."/>
            <person name="Stillman K."/>
            <person name="Liu H."/>
            <person name="Lipzen A."/>
            <person name="Pangilinan J."/>
            <person name="Labutti K."/>
            <person name="Bruns T.D."/>
            <person name="Grigoriev I.V."/>
        </authorList>
    </citation>
    <scope>NUCLEOTIDE SEQUENCE [LARGE SCALE GENOMIC DNA]</scope>
    <source>
        <strain evidence="3 4">CBS 144469</strain>
    </source>
</reference>
<evidence type="ECO:0000313" key="3">
    <source>
        <dbReference type="EMBL" id="KAF6752438.1"/>
    </source>
</evidence>
<comment type="caution">
    <text evidence="3">The sequence shown here is derived from an EMBL/GenBank/DDBJ whole genome shotgun (WGS) entry which is preliminary data.</text>
</comment>
<protein>
    <recommendedName>
        <fullName evidence="2">AB hydrolase-1 domain-containing protein</fullName>
    </recommendedName>
</protein>
<dbReference type="OrthoDB" id="1743579at2759"/>
<evidence type="ECO:0000313" key="4">
    <source>
        <dbReference type="Proteomes" id="UP000521943"/>
    </source>
</evidence>
<feature type="chain" id="PRO_5034349746" description="AB hydrolase-1 domain-containing protein" evidence="1">
    <location>
        <begin position="23"/>
        <end position="361"/>
    </location>
</feature>